<organism evidence="2 3">
    <name type="scientific">Haemonchus contortus</name>
    <name type="common">Barber pole worm</name>
    <dbReference type="NCBI Taxonomy" id="6289"/>
    <lineage>
        <taxon>Eukaryota</taxon>
        <taxon>Metazoa</taxon>
        <taxon>Ecdysozoa</taxon>
        <taxon>Nematoda</taxon>
        <taxon>Chromadorea</taxon>
        <taxon>Rhabditida</taxon>
        <taxon>Rhabditina</taxon>
        <taxon>Rhabditomorpha</taxon>
        <taxon>Strongyloidea</taxon>
        <taxon>Trichostrongylidae</taxon>
        <taxon>Haemonchus</taxon>
    </lineage>
</organism>
<dbReference type="SUPFAM" id="SSF81321">
    <property type="entry name" value="Family A G protein-coupled receptor-like"/>
    <property type="match status" value="1"/>
</dbReference>
<feature type="transmembrane region" description="Helical" evidence="1">
    <location>
        <begin position="187"/>
        <end position="209"/>
    </location>
</feature>
<dbReference type="Gene3D" id="1.20.1070.10">
    <property type="entry name" value="Rhodopsin 7-helix transmembrane proteins"/>
    <property type="match status" value="1"/>
</dbReference>
<evidence type="ECO:0000256" key="1">
    <source>
        <dbReference type="SAM" id="Phobius"/>
    </source>
</evidence>
<feature type="transmembrane region" description="Helical" evidence="1">
    <location>
        <begin position="53"/>
        <end position="78"/>
    </location>
</feature>
<dbReference type="WBParaSite" id="HCON_00123542-00001">
    <property type="protein sequence ID" value="HCON_00123542-00001"/>
    <property type="gene ID" value="HCON_00123542"/>
</dbReference>
<evidence type="ECO:0000313" key="3">
    <source>
        <dbReference type="WBParaSite" id="HCON_00123542-00001"/>
    </source>
</evidence>
<feature type="transmembrane region" description="Helical" evidence="1">
    <location>
        <begin position="20"/>
        <end position="44"/>
    </location>
</feature>
<dbReference type="OrthoDB" id="5813285at2759"/>
<name>A0A912MRU5_HAECO</name>
<keyword evidence="1" id="KW-1133">Transmembrane helix</keyword>
<dbReference type="PANTHER" id="PTHR23360:SF26">
    <property type="entry name" value="G-PROTEIN COUPLED RECEPTORS FAMILY 1 PROFILE DOMAIN-CONTAINING PROTEIN"/>
    <property type="match status" value="1"/>
</dbReference>
<dbReference type="PANTHER" id="PTHR23360">
    <property type="entry name" value="G-PROTEIN COUPLED RECEPTORS FAMILY 1 PROFILE DOMAIN-CONTAINING PROTEIN-RELATED"/>
    <property type="match status" value="1"/>
</dbReference>
<sequence>QQKDDMVLDKDLLQSVKRNMIIYSIEGVAITAVNVPLVLIIILIKRLRTCKEFLFIAGISIGDLIYTIGFTTVSLRRFFEPEGYDTMTTTRADCVKDFAITLYSIGNGVVGEMTLFTSIDRLLATVLPIWHFRQRYWYTLTMCSIPLIISVIITSVNDYFVIKYDENDPVFYMCFDATYPGLQPFITAHRCGCVVLSALIYVVVSLMLYKKFAKHFNARTSKLNVLQRNNVVHATITMGLSTLNAFVLMLVPDILIYSKIGRSPSIYLLLNSLILNKVIFIFRKYLYQKHV</sequence>
<reference evidence="3" key="1">
    <citation type="submission" date="2022-10" db="UniProtKB">
        <authorList>
            <consortium name="WormBaseParasite"/>
        </authorList>
    </citation>
    <scope>IDENTIFICATION</scope>
    <source>
        <strain evidence="3">MHco3</strain>
    </source>
</reference>
<keyword evidence="1" id="KW-0472">Membrane</keyword>
<keyword evidence="1" id="KW-0812">Transmembrane</keyword>
<dbReference type="AlphaFoldDB" id="A0A912MRU5"/>
<proteinExistence type="predicted"/>
<keyword evidence="2" id="KW-1185">Reference proteome</keyword>
<evidence type="ECO:0000313" key="2">
    <source>
        <dbReference type="Proteomes" id="UP000025227"/>
    </source>
</evidence>
<accession>A0A912MRU5</accession>
<feature type="transmembrane region" description="Helical" evidence="1">
    <location>
        <begin position="264"/>
        <end position="282"/>
    </location>
</feature>
<feature type="transmembrane region" description="Helical" evidence="1">
    <location>
        <begin position="230"/>
        <end position="252"/>
    </location>
</feature>
<protein>
    <submittedName>
        <fullName evidence="3">G-protein coupled receptors family 1 profile domain-containing protein</fullName>
    </submittedName>
</protein>
<feature type="transmembrane region" description="Helical" evidence="1">
    <location>
        <begin position="136"/>
        <end position="156"/>
    </location>
</feature>
<dbReference type="Proteomes" id="UP000025227">
    <property type="component" value="Unplaced"/>
</dbReference>
<dbReference type="InterPro" id="IPR047130">
    <property type="entry name" value="7TM_GPCR_Srsx_nematod"/>
</dbReference>